<dbReference type="RefSeq" id="WP_120383612.1">
    <property type="nucleotide sequence ID" value="NZ_RAXT01000009.1"/>
</dbReference>
<protein>
    <recommendedName>
        <fullName evidence="3">Lipoprotein</fullName>
    </recommendedName>
</protein>
<comment type="caution">
    <text evidence="1">The sequence shown here is derived from an EMBL/GenBank/DDBJ whole genome shotgun (WGS) entry which is preliminary data.</text>
</comment>
<evidence type="ECO:0000313" key="2">
    <source>
        <dbReference type="Proteomes" id="UP000280405"/>
    </source>
</evidence>
<dbReference type="PROSITE" id="PS51257">
    <property type="entry name" value="PROKAR_LIPOPROTEIN"/>
    <property type="match status" value="1"/>
</dbReference>
<organism evidence="1 2">
    <name type="scientific">Acinetobacter rongchengensis</name>
    <dbReference type="NCBI Taxonomy" id="2419601"/>
    <lineage>
        <taxon>Bacteria</taxon>
        <taxon>Pseudomonadati</taxon>
        <taxon>Pseudomonadota</taxon>
        <taxon>Gammaproteobacteria</taxon>
        <taxon>Moraxellales</taxon>
        <taxon>Moraxellaceae</taxon>
        <taxon>Acinetobacter</taxon>
    </lineage>
</organism>
<dbReference type="EMBL" id="RAXT01000009">
    <property type="protein sequence ID" value="RKG38765.1"/>
    <property type="molecule type" value="Genomic_DNA"/>
</dbReference>
<evidence type="ECO:0008006" key="3">
    <source>
        <dbReference type="Google" id="ProtNLM"/>
    </source>
</evidence>
<dbReference type="AlphaFoldDB" id="A0A3A8EVY2"/>
<reference evidence="1 2" key="1">
    <citation type="submission" date="2018-09" db="EMBL/GenBank/DDBJ databases">
        <title>The draft genome of Acinetobacter spp. strains.</title>
        <authorList>
            <person name="Qin J."/>
            <person name="Feng Y."/>
            <person name="Zong Z."/>
        </authorList>
    </citation>
    <scope>NUCLEOTIDE SEQUENCE [LARGE SCALE GENOMIC DNA]</scope>
    <source>
        <strain evidence="1 2">WCHAc060115</strain>
    </source>
</reference>
<evidence type="ECO:0000313" key="1">
    <source>
        <dbReference type="EMBL" id="RKG38765.1"/>
    </source>
</evidence>
<proteinExistence type="predicted"/>
<accession>A0A3A8EVY2</accession>
<gene>
    <name evidence="1" type="ORF">D7V20_07100</name>
</gene>
<sequence length="156" mass="17185">MKLQFALISSIACLTLAGCAGSYPERVVTKGPLICEANEICPELAMRWNEEDRNGFKITAEINNSNKYDIKQFVFLVDGQPYAYSTINPTQYTGTVSANSINVPVSFLNSFRSGKEITLKLVTDKGDIERPILKANGQQSSAYLTFLKGYTGKLAQ</sequence>
<dbReference type="OrthoDB" id="6704491at2"/>
<dbReference type="Proteomes" id="UP000280405">
    <property type="component" value="Unassembled WGS sequence"/>
</dbReference>
<name>A0A3A8EVY2_9GAMM</name>
<keyword evidence="2" id="KW-1185">Reference proteome</keyword>